<feature type="signal peptide" evidence="1">
    <location>
        <begin position="1"/>
        <end position="29"/>
    </location>
</feature>
<dbReference type="RefSeq" id="WP_071068691.1">
    <property type="nucleotide sequence ID" value="NZ_CP017754.1"/>
</dbReference>
<proteinExistence type="predicted"/>
<gene>
    <name evidence="2" type="ORF">BKK80_05505</name>
</gene>
<evidence type="ECO:0000313" key="2">
    <source>
        <dbReference type="EMBL" id="AOZ05324.1"/>
    </source>
</evidence>
<protein>
    <recommendedName>
        <fullName evidence="4">DUF3108 domain-containing protein</fullName>
    </recommendedName>
</protein>
<keyword evidence="1" id="KW-0732">Signal</keyword>
<feature type="chain" id="PRO_5045704926" description="DUF3108 domain-containing protein" evidence="1">
    <location>
        <begin position="30"/>
        <end position="282"/>
    </location>
</feature>
<evidence type="ECO:0008006" key="4">
    <source>
        <dbReference type="Google" id="ProtNLM"/>
    </source>
</evidence>
<evidence type="ECO:0000256" key="1">
    <source>
        <dbReference type="SAM" id="SignalP"/>
    </source>
</evidence>
<accession>A0ABN4TDR2</accession>
<evidence type="ECO:0000313" key="3">
    <source>
        <dbReference type="Proteomes" id="UP000177515"/>
    </source>
</evidence>
<dbReference type="Proteomes" id="UP000177515">
    <property type="component" value="Chromosome 1"/>
</dbReference>
<reference evidence="2 3" key="1">
    <citation type="submission" date="2016-10" db="EMBL/GenBank/DDBJ databases">
        <title>Complete genome sequences of three Cupriavidus strains isolated from various Malaysian environments.</title>
        <authorList>
            <person name="Abdullah A.A.-A."/>
            <person name="Shafie N.A.H."/>
            <person name="Lau N.S."/>
        </authorList>
    </citation>
    <scope>NUCLEOTIDE SEQUENCE [LARGE SCALE GENOMIC DNA]</scope>
    <source>
        <strain evidence="2 3">USMAA1020</strain>
    </source>
</reference>
<dbReference type="EMBL" id="CP017754">
    <property type="protein sequence ID" value="AOZ05324.1"/>
    <property type="molecule type" value="Genomic_DNA"/>
</dbReference>
<organism evidence="2 3">
    <name type="scientific">Cupriavidus malaysiensis</name>
    <dbReference type="NCBI Taxonomy" id="367825"/>
    <lineage>
        <taxon>Bacteria</taxon>
        <taxon>Pseudomonadati</taxon>
        <taxon>Pseudomonadota</taxon>
        <taxon>Betaproteobacteria</taxon>
        <taxon>Burkholderiales</taxon>
        <taxon>Burkholderiaceae</taxon>
        <taxon>Cupriavidus</taxon>
    </lineage>
</organism>
<name>A0ABN4TDR2_9BURK</name>
<sequence>MALTYGHWRLAATVAFCLAGALPVQYVAAQPMQAGGQPASLCDMPWFRAGTRVQMEADGEMPMSITFRLRQAAIQPGGCEASFEIHSKSAMAALKGPPVVVDQVHAVRIVPAESGSEGNVESISAVVNARARYARMFGEAAFRGRGVLDYASMALQEGKVLEGETFESGLSVKIYRLATGEEVGTMRAEHASVAVGPRKVGRLQTIATALGPQKCLPISYEKRTSLGTLEFAGERLESIPTVMNVTDWYCPSVFFVLRTEVRQMGKVQRVDVTAFEREEPLE</sequence>
<keyword evidence="3" id="KW-1185">Reference proteome</keyword>